<sequence>MSDQDSVDYLSIVDAYFVRMHRGHGVPVAMQGLWMLDEVVDDDLLTELHRRLSVGPLNRRVIRPRIHGGRHYWVRGASIPPVFYTPEPVAREDIVTWADERAQVRLNPEHGIGWELGVARLEDGGMVMSLVCTHALTDAQGMISAVNEAVRNQPLTQRPMRTKRHSIWHEFAQALRQYWAVLIGSFIAFYTIFIQGSNRDEIVRYLRKNRVDVLRRKRAATLARTGKLDQSWREPGTLIDIEASEWDAIAAKSGGTPNSLLIGIAANLLFSSGARGANESITVGVPVDLSEVTEVPETALRKNDLTLAPITLRPRGTRYGELFLIRDKCREAFQAAVNEGFPQDARPAGMPTEILDIVPDRISTRLVRTTGTADAVATYIGQLPQTMAQLGPYTIESAAARAVHPGITAIGALESPFSLDLCLLRNGDRYTLSVLGVNPLRFRDAQTLRNLVIRELEKWGLVPQSWDSDQPGLGLPGGPSSLF</sequence>
<evidence type="ECO:0000313" key="1">
    <source>
        <dbReference type="EMBL" id="MBB3035851.1"/>
    </source>
</evidence>
<dbReference type="OrthoDB" id="8183309at2"/>
<dbReference type="Proteomes" id="UP000567922">
    <property type="component" value="Unassembled WGS sequence"/>
</dbReference>
<gene>
    <name evidence="1" type="ORF">FHU29_000285</name>
</gene>
<dbReference type="EMBL" id="JACHWS010000001">
    <property type="protein sequence ID" value="MBB3035851.1"/>
    <property type="molecule type" value="Genomic_DNA"/>
</dbReference>
<name>A0A839RII3_9ACTN</name>
<protein>
    <recommendedName>
        <fullName evidence="3">Diacylglycerol O-acyltransferase</fullName>
    </recommendedName>
</protein>
<organism evidence="1 2">
    <name type="scientific">Hoyosella altamirensis</name>
    <dbReference type="NCBI Taxonomy" id="616997"/>
    <lineage>
        <taxon>Bacteria</taxon>
        <taxon>Bacillati</taxon>
        <taxon>Actinomycetota</taxon>
        <taxon>Actinomycetes</taxon>
        <taxon>Mycobacteriales</taxon>
        <taxon>Hoyosellaceae</taxon>
        <taxon>Hoyosella</taxon>
    </lineage>
</organism>
<comment type="caution">
    <text evidence="1">The sequence shown here is derived from an EMBL/GenBank/DDBJ whole genome shotgun (WGS) entry which is preliminary data.</text>
</comment>
<keyword evidence="2" id="KW-1185">Reference proteome</keyword>
<dbReference type="AlphaFoldDB" id="A0A839RII3"/>
<dbReference type="RefSeq" id="WP_157094980.1">
    <property type="nucleotide sequence ID" value="NZ_BDDI01000005.1"/>
</dbReference>
<evidence type="ECO:0000313" key="2">
    <source>
        <dbReference type="Proteomes" id="UP000567922"/>
    </source>
</evidence>
<evidence type="ECO:0008006" key="3">
    <source>
        <dbReference type="Google" id="ProtNLM"/>
    </source>
</evidence>
<accession>A0A839RII3</accession>
<dbReference type="SUPFAM" id="SSF52777">
    <property type="entry name" value="CoA-dependent acyltransferases"/>
    <property type="match status" value="1"/>
</dbReference>
<proteinExistence type="predicted"/>
<reference evidence="1 2" key="1">
    <citation type="submission" date="2020-08" db="EMBL/GenBank/DDBJ databases">
        <title>Sequencing the genomes of 1000 actinobacteria strains.</title>
        <authorList>
            <person name="Klenk H.-P."/>
        </authorList>
    </citation>
    <scope>NUCLEOTIDE SEQUENCE [LARGE SCALE GENOMIC DNA]</scope>
    <source>
        <strain evidence="1 2">DSM 45258</strain>
    </source>
</reference>